<dbReference type="InterPro" id="IPR011009">
    <property type="entry name" value="Kinase-like_dom_sf"/>
</dbReference>
<comment type="pathway">
    <text evidence="1">Phospholipid metabolism; phosphatidylethanolamine biosynthesis; phosphatidylethanolamine from ethanolamine: step 1/3.</text>
</comment>
<dbReference type="PANTHER" id="PTHR22603">
    <property type="entry name" value="CHOLINE/ETHANOALAMINE KINASE"/>
    <property type="match status" value="1"/>
</dbReference>
<gene>
    <name evidence="4" type="ORF">M0R45_035739</name>
</gene>
<comment type="caution">
    <text evidence="4">The sequence shown here is derived from an EMBL/GenBank/DDBJ whole genome shotgun (WGS) entry which is preliminary data.</text>
</comment>
<dbReference type="Pfam" id="PF01633">
    <property type="entry name" value="Choline_kinase"/>
    <property type="match status" value="1"/>
</dbReference>
<dbReference type="GO" id="GO:0005737">
    <property type="term" value="C:cytoplasm"/>
    <property type="evidence" value="ECO:0007669"/>
    <property type="project" value="TreeGrafter"/>
</dbReference>
<dbReference type="AlphaFoldDB" id="A0AAW1VXT9"/>
<dbReference type="EMBL" id="JBEDUW010000007">
    <property type="protein sequence ID" value="KAK9911856.1"/>
    <property type="molecule type" value="Genomic_DNA"/>
</dbReference>
<reference evidence="4 5" key="1">
    <citation type="journal article" date="2023" name="G3 (Bethesda)">
        <title>A chromosome-length genome assembly and annotation of blackberry (Rubus argutus, cv. 'Hillquist').</title>
        <authorList>
            <person name="Bruna T."/>
            <person name="Aryal R."/>
            <person name="Dudchenko O."/>
            <person name="Sargent D.J."/>
            <person name="Mead D."/>
            <person name="Buti M."/>
            <person name="Cavallini A."/>
            <person name="Hytonen T."/>
            <person name="Andres J."/>
            <person name="Pham M."/>
            <person name="Weisz D."/>
            <person name="Mascagni F."/>
            <person name="Usai G."/>
            <person name="Natali L."/>
            <person name="Bassil N."/>
            <person name="Fernandez G.E."/>
            <person name="Lomsadze A."/>
            <person name="Armour M."/>
            <person name="Olukolu B."/>
            <person name="Poorten T."/>
            <person name="Britton C."/>
            <person name="Davik J."/>
            <person name="Ashrafi H."/>
            <person name="Aiden E.L."/>
            <person name="Borodovsky M."/>
            <person name="Worthington M."/>
        </authorList>
    </citation>
    <scope>NUCLEOTIDE SEQUENCE [LARGE SCALE GENOMIC DNA]</scope>
    <source>
        <strain evidence="4">PI 553951</strain>
    </source>
</reference>
<dbReference type="PANTHER" id="PTHR22603:SF66">
    <property type="entry name" value="ETHANOLAMINE KINASE"/>
    <property type="match status" value="1"/>
</dbReference>
<dbReference type="GO" id="GO:0006646">
    <property type="term" value="P:phosphatidylethanolamine biosynthetic process"/>
    <property type="evidence" value="ECO:0007669"/>
    <property type="project" value="TreeGrafter"/>
</dbReference>
<sequence length="101" mass="11130">MNHFVWSQPAKPQIGCICKEDGNDVSVTVRLYGPNTDYVISCGRKLQAIKYLSATGFGANLLVVFGNGMVQSFINARTLIPSNMINAKLAAEIAKELRRFH</sequence>
<proteinExistence type="inferred from homology"/>
<dbReference type="GO" id="GO:0004305">
    <property type="term" value="F:ethanolamine kinase activity"/>
    <property type="evidence" value="ECO:0007669"/>
    <property type="project" value="UniProtKB-EC"/>
</dbReference>
<keyword evidence="5" id="KW-1185">Reference proteome</keyword>
<protein>
    <recommendedName>
        <fullName evidence="3">ethanolamine kinase</fullName>
        <ecNumber evidence="3">2.7.1.82</ecNumber>
    </recommendedName>
</protein>
<evidence type="ECO:0000256" key="3">
    <source>
        <dbReference type="ARBA" id="ARBA00038874"/>
    </source>
</evidence>
<dbReference type="Gene3D" id="3.30.200.20">
    <property type="entry name" value="Phosphorylase Kinase, domain 1"/>
    <property type="match status" value="1"/>
</dbReference>
<dbReference type="Proteomes" id="UP001457282">
    <property type="component" value="Unassembled WGS sequence"/>
</dbReference>
<name>A0AAW1VXT9_RUBAR</name>
<dbReference type="SUPFAM" id="SSF56112">
    <property type="entry name" value="Protein kinase-like (PK-like)"/>
    <property type="match status" value="1"/>
</dbReference>
<evidence type="ECO:0000256" key="1">
    <source>
        <dbReference type="ARBA" id="ARBA00037883"/>
    </source>
</evidence>
<accession>A0AAW1VXT9</accession>
<evidence type="ECO:0000313" key="4">
    <source>
        <dbReference type="EMBL" id="KAK9911856.1"/>
    </source>
</evidence>
<organism evidence="4 5">
    <name type="scientific">Rubus argutus</name>
    <name type="common">Southern blackberry</name>
    <dbReference type="NCBI Taxonomy" id="59490"/>
    <lineage>
        <taxon>Eukaryota</taxon>
        <taxon>Viridiplantae</taxon>
        <taxon>Streptophyta</taxon>
        <taxon>Embryophyta</taxon>
        <taxon>Tracheophyta</taxon>
        <taxon>Spermatophyta</taxon>
        <taxon>Magnoliopsida</taxon>
        <taxon>eudicotyledons</taxon>
        <taxon>Gunneridae</taxon>
        <taxon>Pentapetalae</taxon>
        <taxon>rosids</taxon>
        <taxon>fabids</taxon>
        <taxon>Rosales</taxon>
        <taxon>Rosaceae</taxon>
        <taxon>Rosoideae</taxon>
        <taxon>Rosoideae incertae sedis</taxon>
        <taxon>Rubus</taxon>
    </lineage>
</organism>
<dbReference type="EC" id="2.7.1.82" evidence="3"/>
<comment type="similarity">
    <text evidence="2">Belongs to the choline/ethanolamine kinase family.</text>
</comment>
<evidence type="ECO:0000256" key="2">
    <source>
        <dbReference type="ARBA" id="ARBA00038211"/>
    </source>
</evidence>
<evidence type="ECO:0000313" key="5">
    <source>
        <dbReference type="Proteomes" id="UP001457282"/>
    </source>
</evidence>